<gene>
    <name evidence="1" type="ORF">SAMN05192549_107200</name>
</gene>
<sequence>MNADFIKQRNRFKSATMKRIDVSDESYTNVTNILATIAKPFHVRKGEYLQRAGVPATQVHWLASGVARSGFFNRDGVEMTLRFYREGESATTLTDLINGENGQAAVQFLIAETPIHGFTLDWKLACELRAQHEVMQHYHLNIAMAGLQSLAQRAYNCGETSAQERLAAFREEYPGLEARISQRAIASYLGITPQYMSRLRREAEAEATAGEARRA</sequence>
<proteinExistence type="predicted"/>
<dbReference type="InterPro" id="IPR018490">
    <property type="entry name" value="cNMP-bd_dom_sf"/>
</dbReference>
<dbReference type="InterPro" id="IPR014710">
    <property type="entry name" value="RmlC-like_jellyroll"/>
</dbReference>
<dbReference type="SUPFAM" id="SSF51206">
    <property type="entry name" value="cAMP-binding domain-like"/>
    <property type="match status" value="1"/>
</dbReference>
<keyword evidence="1" id="KW-0808">Transferase</keyword>
<protein>
    <submittedName>
        <fullName evidence="1">cAMP-binding domain of CRP or a regulatory subunit of cAMP-dependent protein kinases</fullName>
    </submittedName>
</protein>
<dbReference type="STRING" id="551987.SAMN05192549_107200"/>
<dbReference type="Proteomes" id="UP000184339">
    <property type="component" value="Unassembled WGS sequence"/>
</dbReference>
<reference evidence="2" key="1">
    <citation type="submission" date="2016-11" db="EMBL/GenBank/DDBJ databases">
        <authorList>
            <person name="Varghese N."/>
            <person name="Submissions S."/>
        </authorList>
    </citation>
    <scope>NUCLEOTIDE SEQUENCE [LARGE SCALE GENOMIC DNA]</scope>
    <source>
        <strain evidence="2">Sac-22</strain>
    </source>
</reference>
<dbReference type="EMBL" id="FRCX01000007">
    <property type="protein sequence ID" value="SHN31730.1"/>
    <property type="molecule type" value="Genomic_DNA"/>
</dbReference>
<dbReference type="Gene3D" id="2.60.120.10">
    <property type="entry name" value="Jelly Rolls"/>
    <property type="match status" value="1"/>
</dbReference>
<organism evidence="1 2">
    <name type="scientific">Duganella sacchari</name>
    <dbReference type="NCBI Taxonomy" id="551987"/>
    <lineage>
        <taxon>Bacteria</taxon>
        <taxon>Pseudomonadati</taxon>
        <taxon>Pseudomonadota</taxon>
        <taxon>Betaproteobacteria</taxon>
        <taxon>Burkholderiales</taxon>
        <taxon>Oxalobacteraceae</taxon>
        <taxon>Telluria group</taxon>
        <taxon>Duganella</taxon>
    </lineage>
</organism>
<name>A0A1M7QK98_9BURK</name>
<keyword evidence="1" id="KW-0418">Kinase</keyword>
<dbReference type="AlphaFoldDB" id="A0A1M7QK98"/>
<accession>A0A1M7QK98</accession>
<keyword evidence="2" id="KW-1185">Reference proteome</keyword>
<evidence type="ECO:0000313" key="2">
    <source>
        <dbReference type="Proteomes" id="UP000184339"/>
    </source>
</evidence>
<dbReference type="GO" id="GO:0016301">
    <property type="term" value="F:kinase activity"/>
    <property type="evidence" value="ECO:0007669"/>
    <property type="project" value="UniProtKB-KW"/>
</dbReference>
<evidence type="ECO:0000313" key="1">
    <source>
        <dbReference type="EMBL" id="SHN31730.1"/>
    </source>
</evidence>